<dbReference type="PANTHER" id="PTHR36302">
    <property type="entry name" value="BLR7088 PROTEIN"/>
    <property type="match status" value="1"/>
</dbReference>
<dbReference type="KEGG" id="bhe:BH00640"/>
<dbReference type="InterPro" id="IPR007410">
    <property type="entry name" value="LpqE-like"/>
</dbReference>
<dbReference type="InterPro" id="IPR058248">
    <property type="entry name" value="Lxx211020-like"/>
</dbReference>
<dbReference type="eggNOG" id="COG2847">
    <property type="taxonomic scope" value="Bacteria"/>
</dbReference>
<dbReference type="PaxDb" id="283166-BH00640"/>
<sequence>MITFIVEQMKDLILQISAFVQYLLKKVIKNVVWVLLLASIAHPHPAIAQQYKVGEIEILHPWTRATPRGIKVGSGYLYIINHSNTPDRLVSVSTNGVQTTEIHSMAVVNDIMKMEKMHNGIEIPGNGEITLKPGGDHIMFMGLSQPFKLGDKISATLTFEKAGTVDVEFSVNATVDRLPSKTAPTP</sequence>
<name>A0A0H3LX22_BARHE</name>
<proteinExistence type="predicted"/>
<accession>A0A0H3LX22</accession>
<dbReference type="AlphaFoldDB" id="A0A0H3LX22"/>
<accession>A0A0K8IYG5</accession>
<dbReference type="OrthoDB" id="9796962at2"/>
<dbReference type="EnsemblBacteria" id="CAF26880">
    <property type="protein sequence ID" value="CAF26880"/>
    <property type="gene ID" value="BH00640"/>
</dbReference>
<dbReference type="Proteomes" id="UP000000421">
    <property type="component" value="Chromosome"/>
</dbReference>
<dbReference type="EMBL" id="BX897699">
    <property type="protein sequence ID" value="CAF26880.1"/>
    <property type="molecule type" value="Genomic_DNA"/>
</dbReference>
<dbReference type="SUPFAM" id="SSF110087">
    <property type="entry name" value="DR1885-like metal-binding protein"/>
    <property type="match status" value="1"/>
</dbReference>
<organism evidence="1 2">
    <name type="scientific">Bartonella henselae (strain ATCC 49882 / DSM 28221 / CCUG 30454 / Houston 1)</name>
    <name type="common">Rochalimaea henselae</name>
    <dbReference type="NCBI Taxonomy" id="283166"/>
    <lineage>
        <taxon>Bacteria</taxon>
        <taxon>Pseudomonadati</taxon>
        <taxon>Pseudomonadota</taxon>
        <taxon>Alphaproteobacteria</taxon>
        <taxon>Hyphomicrobiales</taxon>
        <taxon>Bartonellaceae</taxon>
        <taxon>Bartonella</taxon>
    </lineage>
</organism>
<evidence type="ECO:0000313" key="2">
    <source>
        <dbReference type="Proteomes" id="UP000000421"/>
    </source>
</evidence>
<dbReference type="RefSeq" id="WP_011180027.1">
    <property type="nucleotide sequence ID" value="NC_005956.1"/>
</dbReference>
<dbReference type="PANTHER" id="PTHR36302:SF1">
    <property type="entry name" value="COPPER CHAPERONE PCU(A)C"/>
    <property type="match status" value="1"/>
</dbReference>
<dbReference type="Pfam" id="PF04314">
    <property type="entry name" value="PCuAC"/>
    <property type="match status" value="1"/>
</dbReference>
<dbReference type="GeneID" id="92986351"/>
<keyword evidence="2" id="KW-1185">Reference proteome</keyword>
<gene>
    <name evidence="1" type="ordered locus">BH00640</name>
</gene>
<dbReference type="InterPro" id="IPR036182">
    <property type="entry name" value="PCuAC_sf"/>
</dbReference>
<dbReference type="Gene3D" id="2.60.40.1890">
    <property type="entry name" value="PCu(A)C copper chaperone"/>
    <property type="match status" value="1"/>
</dbReference>
<protein>
    <recommendedName>
        <fullName evidence="3">Copper chaperone PCu(A)C</fullName>
    </recommendedName>
</protein>
<evidence type="ECO:0008006" key="3">
    <source>
        <dbReference type="Google" id="ProtNLM"/>
    </source>
</evidence>
<evidence type="ECO:0000313" key="1">
    <source>
        <dbReference type="EMBL" id="CAF26880.1"/>
    </source>
</evidence>
<reference evidence="1 2" key="1">
    <citation type="journal article" date="2004" name="Proc. Natl. Acad. Sci. U.S.A.">
        <title>The louse-borne human pathogen Bartonella quintana is a genomic derivative of the zoonotic agent Bartonella henselae.</title>
        <authorList>
            <person name="Alsmark U.C.M."/>
            <person name="Frank A.C."/>
            <person name="Karlberg E.O."/>
            <person name="Legault B.-A."/>
            <person name="Ardell D.H."/>
            <person name="Canbaeck B."/>
            <person name="Eriksson A.-S."/>
            <person name="Naeslund A.K."/>
            <person name="Handley S.A."/>
            <person name="Huvet M."/>
            <person name="La Scola B."/>
            <person name="Holmberg M."/>
            <person name="Andersson S.G.E."/>
        </authorList>
    </citation>
    <scope>NUCLEOTIDE SEQUENCE [LARGE SCALE GENOMIC DNA]</scope>
    <source>
        <strain evidence="2">ATCC 49882 / DSM 28221 / CCUG 30454 / Houston 1</strain>
    </source>
</reference>